<dbReference type="Pfam" id="PF01636">
    <property type="entry name" value="APH"/>
    <property type="match status" value="1"/>
</dbReference>
<dbReference type="Proteomes" id="UP001589532">
    <property type="component" value="Unassembled WGS sequence"/>
</dbReference>
<proteinExistence type="predicted"/>
<gene>
    <name evidence="2" type="ORF">ACFFSA_14035</name>
</gene>
<evidence type="ECO:0000313" key="2">
    <source>
        <dbReference type="EMBL" id="MFB9624202.1"/>
    </source>
</evidence>
<protein>
    <submittedName>
        <fullName evidence="2">Phosphotransferase family protein</fullName>
    </submittedName>
</protein>
<dbReference type="RefSeq" id="WP_344993138.1">
    <property type="nucleotide sequence ID" value="NZ_BAAAXV010000007.1"/>
</dbReference>
<keyword evidence="3" id="KW-1185">Reference proteome</keyword>
<dbReference type="Gene3D" id="3.90.1200.10">
    <property type="match status" value="1"/>
</dbReference>
<dbReference type="InterPro" id="IPR002575">
    <property type="entry name" value="Aminoglycoside_PTrfase"/>
</dbReference>
<accession>A0ABV5RXP2</accession>
<feature type="domain" description="Aminoglycoside phosphotransferase" evidence="1">
    <location>
        <begin position="105"/>
        <end position="248"/>
    </location>
</feature>
<comment type="caution">
    <text evidence="2">The sequence shown here is derived from an EMBL/GenBank/DDBJ whole genome shotgun (WGS) entry which is preliminary data.</text>
</comment>
<evidence type="ECO:0000313" key="3">
    <source>
        <dbReference type="Proteomes" id="UP001589532"/>
    </source>
</evidence>
<name>A0ABV5RXP2_9ACTN</name>
<reference evidence="2 3" key="1">
    <citation type="submission" date="2024-09" db="EMBL/GenBank/DDBJ databases">
        <authorList>
            <person name="Sun Q."/>
            <person name="Mori K."/>
        </authorList>
    </citation>
    <scope>NUCLEOTIDE SEQUENCE [LARGE SCALE GENOMIC DNA]</scope>
    <source>
        <strain evidence="2 3">JCM 3143</strain>
    </source>
</reference>
<organism evidence="2 3">
    <name type="scientific">Nonomuraea helvata</name>
    <dbReference type="NCBI Taxonomy" id="37484"/>
    <lineage>
        <taxon>Bacteria</taxon>
        <taxon>Bacillati</taxon>
        <taxon>Actinomycetota</taxon>
        <taxon>Actinomycetes</taxon>
        <taxon>Streptosporangiales</taxon>
        <taxon>Streptosporangiaceae</taxon>
        <taxon>Nonomuraea</taxon>
    </lineage>
</organism>
<dbReference type="SUPFAM" id="SSF56112">
    <property type="entry name" value="Protein kinase-like (PK-like)"/>
    <property type="match status" value="1"/>
</dbReference>
<evidence type="ECO:0000259" key="1">
    <source>
        <dbReference type="Pfam" id="PF01636"/>
    </source>
</evidence>
<dbReference type="EMBL" id="JBHMBW010000011">
    <property type="protein sequence ID" value="MFB9624202.1"/>
    <property type="molecule type" value="Genomic_DNA"/>
</dbReference>
<dbReference type="InterPro" id="IPR011009">
    <property type="entry name" value="Kinase-like_dom_sf"/>
</dbReference>
<sequence length="297" mass="31556">MDDGLPEPVLAAVLGRPGGVVVTCRREPVSGGTGAATGAVTRLSGVARCGGDEVPFSVVRKEVRPVRSGRHAPYAGDPRHWAYWRREPLAYASGLLPTGPELAAPRCHGVVGDVMYLADVRGRPEQPGRAARRLGAWQARAAVPDVPWLAGHQLAQRLLAAGAWTPVDADPRVARLWRRRDELLAELARLPVVLTHGDFSAGNLMDSAGVTVVLDWATLGAAPVGADLAALALTTFMDPVEDYLAGAGGRFERADVELGYRATLALTGAGRVHWMLSRGMRLPDGYEDFILSRAPGA</sequence>